<evidence type="ECO:0000259" key="5">
    <source>
        <dbReference type="Pfam" id="PF00160"/>
    </source>
</evidence>
<evidence type="ECO:0000313" key="6">
    <source>
        <dbReference type="EMBL" id="CAI4036813.1"/>
    </source>
</evidence>
<keyword evidence="7" id="KW-1185">Reference proteome</keyword>
<organism evidence="6 7">
    <name type="scientific">Saccharomyces mikatae IFO 1815</name>
    <dbReference type="NCBI Taxonomy" id="226126"/>
    <lineage>
        <taxon>Eukaryota</taxon>
        <taxon>Fungi</taxon>
        <taxon>Dikarya</taxon>
        <taxon>Ascomycota</taxon>
        <taxon>Saccharomycotina</taxon>
        <taxon>Saccharomycetes</taxon>
        <taxon>Saccharomycetales</taxon>
        <taxon>Saccharomycetaceae</taxon>
        <taxon>Saccharomyces</taxon>
    </lineage>
</organism>
<dbReference type="InterPro" id="IPR044666">
    <property type="entry name" value="Cyclophilin_A-like"/>
</dbReference>
<evidence type="ECO:0000313" key="7">
    <source>
        <dbReference type="Proteomes" id="UP001161438"/>
    </source>
</evidence>
<evidence type="ECO:0000256" key="4">
    <source>
        <dbReference type="ARBA" id="ARBA00038509"/>
    </source>
</evidence>
<protein>
    <recommendedName>
        <fullName evidence="5">PPIase cyclophilin-type domain-containing protein</fullName>
    </recommendedName>
</protein>
<proteinExistence type="inferred from homology"/>
<dbReference type="Gene3D" id="2.40.100.10">
    <property type="entry name" value="Cyclophilin-like"/>
    <property type="match status" value="1"/>
</dbReference>
<keyword evidence="3" id="KW-0539">Nucleus</keyword>
<gene>
    <name evidence="6" type="primary">SMKI16G1110</name>
    <name evidence="6" type="ORF">SMKI_16G1110</name>
</gene>
<dbReference type="GO" id="GO:0071013">
    <property type="term" value="C:catalytic step 2 spliceosome"/>
    <property type="evidence" value="ECO:0007669"/>
    <property type="project" value="TreeGrafter"/>
</dbReference>
<dbReference type="Proteomes" id="UP001161438">
    <property type="component" value="Chromosome 16"/>
</dbReference>
<dbReference type="PANTHER" id="PTHR45625:SF6">
    <property type="entry name" value="SPLICEOSOME-ASSOCIATED PROTEIN CWC27 HOMOLOG"/>
    <property type="match status" value="1"/>
</dbReference>
<comment type="catalytic activity">
    <reaction evidence="1">
        <text>[protein]-peptidylproline (omega=180) = [protein]-peptidylproline (omega=0)</text>
        <dbReference type="Rhea" id="RHEA:16237"/>
        <dbReference type="Rhea" id="RHEA-COMP:10747"/>
        <dbReference type="Rhea" id="RHEA-COMP:10748"/>
        <dbReference type="ChEBI" id="CHEBI:83833"/>
        <dbReference type="ChEBI" id="CHEBI:83834"/>
        <dbReference type="EC" id="5.2.1.8"/>
    </reaction>
</comment>
<evidence type="ECO:0000256" key="3">
    <source>
        <dbReference type="ARBA" id="ARBA00023242"/>
    </source>
</evidence>
<evidence type="ECO:0000256" key="1">
    <source>
        <dbReference type="ARBA" id="ARBA00000971"/>
    </source>
</evidence>
<dbReference type="InterPro" id="IPR029000">
    <property type="entry name" value="Cyclophilin-like_dom_sf"/>
</dbReference>
<comment type="subcellular location">
    <subcellularLocation>
        <location evidence="2">Nucleus</location>
    </subcellularLocation>
</comment>
<evidence type="ECO:0000256" key="2">
    <source>
        <dbReference type="ARBA" id="ARBA00004123"/>
    </source>
</evidence>
<sequence>MSSNIEPQTTAKCILYTTKGDIVVELWAKECPETCKRFLTMLSDGAFVNGEFNELKPTQWLRFNATRTGEHCTVPQERNPRLRFNKDGLLGWDRQRNTWFITVQTDSKHVLNDCNVFGKIVGKSIYIFREILGGEIEALNDEAKQFMYPAVLKDFEITIPFFEDIFPSKKRLQDSEEKEQRPKKKFMIPAKVKMIYEDDEEDDDVAIDVIKTKTKKRMVLPACIKDESSSEIYRSAMPLGQQQKPPITEQMESHKSVSSSTIGITAGNDNEEMIDKRERDTLEMLTKFQQRIKNKKILK</sequence>
<comment type="similarity">
    <text evidence="4">Belongs to the cyclophilin-type PPIase family. CWC27 subfamily.</text>
</comment>
<dbReference type="AlphaFoldDB" id="A0AA35NEP0"/>
<name>A0AA35NEP0_SACMI</name>
<dbReference type="SUPFAM" id="SSF50891">
    <property type="entry name" value="Cyclophilin-like"/>
    <property type="match status" value="1"/>
</dbReference>
<dbReference type="PANTHER" id="PTHR45625">
    <property type="entry name" value="PEPTIDYL-PROLYL CIS-TRANS ISOMERASE-RELATED"/>
    <property type="match status" value="1"/>
</dbReference>
<dbReference type="InterPro" id="IPR002130">
    <property type="entry name" value="Cyclophilin-type_PPIase_dom"/>
</dbReference>
<dbReference type="EMBL" id="OX365772">
    <property type="protein sequence ID" value="CAI4036813.1"/>
    <property type="molecule type" value="Genomic_DNA"/>
</dbReference>
<reference evidence="6" key="1">
    <citation type="submission" date="2022-10" db="EMBL/GenBank/DDBJ databases">
        <authorList>
            <person name="Byrne P K."/>
        </authorList>
    </citation>
    <scope>NUCLEOTIDE SEQUENCE</scope>
    <source>
        <strain evidence="6">IFO1815</strain>
    </source>
</reference>
<feature type="domain" description="PPIase cyclophilin-type" evidence="5">
    <location>
        <begin position="17"/>
        <end position="135"/>
    </location>
</feature>
<dbReference type="Pfam" id="PF00160">
    <property type="entry name" value="Pro_isomerase"/>
    <property type="match status" value="1"/>
</dbReference>
<dbReference type="RefSeq" id="XP_056079931.1">
    <property type="nucleotide sequence ID" value="XM_056226188.1"/>
</dbReference>
<dbReference type="GeneID" id="80921738"/>
<dbReference type="GO" id="GO:0003755">
    <property type="term" value="F:peptidyl-prolyl cis-trans isomerase activity"/>
    <property type="evidence" value="ECO:0007669"/>
    <property type="project" value="UniProtKB-EC"/>
</dbReference>
<accession>A0AA35NEP0</accession>